<feature type="domain" description="F-box" evidence="1">
    <location>
        <begin position="1"/>
        <end position="46"/>
    </location>
</feature>
<evidence type="ECO:0000259" key="1">
    <source>
        <dbReference type="PROSITE" id="PS50181"/>
    </source>
</evidence>
<dbReference type="PANTHER" id="PTHR31672:SF13">
    <property type="entry name" value="F-BOX PROTEIN CPR30-LIKE"/>
    <property type="match status" value="1"/>
</dbReference>
<dbReference type="InterPro" id="IPR050796">
    <property type="entry name" value="SCF_F-box_component"/>
</dbReference>
<protein>
    <recommendedName>
        <fullName evidence="1">F-box domain-containing protein</fullName>
    </recommendedName>
</protein>
<dbReference type="Pfam" id="PF00646">
    <property type="entry name" value="F-box"/>
    <property type="match status" value="1"/>
</dbReference>
<proteinExistence type="predicted"/>
<reference evidence="2" key="1">
    <citation type="submission" date="2018-02" db="EMBL/GenBank/DDBJ databases">
        <authorList>
            <person name="Cohen D.B."/>
            <person name="Kent A.D."/>
        </authorList>
    </citation>
    <scope>NUCLEOTIDE SEQUENCE</scope>
</reference>
<dbReference type="InterPro" id="IPR036047">
    <property type="entry name" value="F-box-like_dom_sf"/>
</dbReference>
<dbReference type="InterPro" id="IPR017451">
    <property type="entry name" value="F-box-assoc_interact_dom"/>
</dbReference>
<gene>
    <name evidence="2" type="ORF">FSB_LOCUS13751</name>
</gene>
<dbReference type="NCBIfam" id="TIGR01640">
    <property type="entry name" value="F_box_assoc_1"/>
    <property type="match status" value="1"/>
</dbReference>
<dbReference type="PROSITE" id="PS50181">
    <property type="entry name" value="FBOX"/>
    <property type="match status" value="1"/>
</dbReference>
<dbReference type="AlphaFoldDB" id="A0A2N9FG70"/>
<dbReference type="Gene3D" id="1.20.1280.50">
    <property type="match status" value="1"/>
</dbReference>
<sequence>MSKVLPLELIVDILSRLPVKSLCRFKCVSKPWRSLISDPDLVKTHLHRAESKRLILSSRNSLYSIDHEAPCENGVVAVDLDFPLKQTFQSLHPPWVHIIGSCNGLVCILPQPDTFFAFNPATHESVQISAPPTRLLDPNNVHSYGFGYVPSIDDYKLVKAAQGKPIAVFSLRTGAWKLGERFNYVRHADYFLSIVPGTLVNDALHWAFKVPNGSACVVAAFDLVNDKFRDFPVPEPAVLGFSTGVLSGNLCLMHIDGLRRQYLWVMKEYRVGESWTKVLVVDPFRMVQPLCLWKNSNILMAKDVRELVLFNRKDGTFKNFKVDGIPDMFFANLYVESLVSPNFQLHV</sequence>
<dbReference type="SUPFAM" id="SSF81383">
    <property type="entry name" value="F-box domain"/>
    <property type="match status" value="1"/>
</dbReference>
<accession>A0A2N9FG70</accession>
<dbReference type="InterPro" id="IPR001810">
    <property type="entry name" value="F-box_dom"/>
</dbReference>
<evidence type="ECO:0000313" key="2">
    <source>
        <dbReference type="EMBL" id="SPC85869.1"/>
    </source>
</evidence>
<name>A0A2N9FG70_FAGSY</name>
<dbReference type="PANTHER" id="PTHR31672">
    <property type="entry name" value="BNACNNG10540D PROTEIN"/>
    <property type="match status" value="1"/>
</dbReference>
<dbReference type="CDD" id="cd22157">
    <property type="entry name" value="F-box_AtFBW1-like"/>
    <property type="match status" value="1"/>
</dbReference>
<dbReference type="SMART" id="SM00256">
    <property type="entry name" value="FBOX"/>
    <property type="match status" value="1"/>
</dbReference>
<dbReference type="EMBL" id="OIVN01000808">
    <property type="protein sequence ID" value="SPC85869.1"/>
    <property type="molecule type" value="Genomic_DNA"/>
</dbReference>
<organism evidence="2">
    <name type="scientific">Fagus sylvatica</name>
    <name type="common">Beechnut</name>
    <dbReference type="NCBI Taxonomy" id="28930"/>
    <lineage>
        <taxon>Eukaryota</taxon>
        <taxon>Viridiplantae</taxon>
        <taxon>Streptophyta</taxon>
        <taxon>Embryophyta</taxon>
        <taxon>Tracheophyta</taxon>
        <taxon>Spermatophyta</taxon>
        <taxon>Magnoliopsida</taxon>
        <taxon>eudicotyledons</taxon>
        <taxon>Gunneridae</taxon>
        <taxon>Pentapetalae</taxon>
        <taxon>rosids</taxon>
        <taxon>fabids</taxon>
        <taxon>Fagales</taxon>
        <taxon>Fagaceae</taxon>
        <taxon>Fagus</taxon>
    </lineage>
</organism>